<organism evidence="3 4">
    <name type="scientific">Jiangella mangrovi</name>
    <dbReference type="NCBI Taxonomy" id="1524084"/>
    <lineage>
        <taxon>Bacteria</taxon>
        <taxon>Bacillati</taxon>
        <taxon>Actinomycetota</taxon>
        <taxon>Actinomycetes</taxon>
        <taxon>Jiangellales</taxon>
        <taxon>Jiangellaceae</taxon>
        <taxon>Jiangella</taxon>
    </lineage>
</organism>
<dbReference type="Proteomes" id="UP000542813">
    <property type="component" value="Unassembled WGS sequence"/>
</dbReference>
<dbReference type="AlphaFoldDB" id="A0A7W9GRE6"/>
<dbReference type="PANTHER" id="PTHR34595">
    <property type="entry name" value="BLR5612 PROTEIN"/>
    <property type="match status" value="1"/>
</dbReference>
<evidence type="ECO:0000313" key="3">
    <source>
        <dbReference type="EMBL" id="MBB5788644.1"/>
    </source>
</evidence>
<reference evidence="3 4" key="1">
    <citation type="submission" date="2020-08" db="EMBL/GenBank/DDBJ databases">
        <title>Sequencing the genomes of 1000 actinobacteria strains.</title>
        <authorList>
            <person name="Klenk H.-P."/>
        </authorList>
    </citation>
    <scope>NUCLEOTIDE SEQUENCE [LARGE SCALE GENOMIC DNA]</scope>
    <source>
        <strain evidence="3 4">DSM 102122</strain>
    </source>
</reference>
<dbReference type="InterPro" id="IPR025841">
    <property type="entry name" value="CP_ATPgrasp_2"/>
</dbReference>
<dbReference type="RefSeq" id="WP_184823442.1">
    <property type="nucleotide sequence ID" value="NZ_JACHMM010000001.1"/>
</dbReference>
<dbReference type="Gene3D" id="3.40.50.11290">
    <property type="match status" value="1"/>
</dbReference>
<feature type="compositionally biased region" description="Low complexity" evidence="1">
    <location>
        <begin position="543"/>
        <end position="552"/>
    </location>
</feature>
<dbReference type="InterPro" id="IPR016450">
    <property type="entry name" value="UCP005522"/>
</dbReference>
<protein>
    <submittedName>
        <fullName evidence="3">Putative circularly permuted ATP-grasp superfamily protein</fullName>
    </submittedName>
</protein>
<dbReference type="SUPFAM" id="SSF56059">
    <property type="entry name" value="Glutathione synthetase ATP-binding domain-like"/>
    <property type="match status" value="1"/>
</dbReference>
<evidence type="ECO:0000259" key="2">
    <source>
        <dbReference type="Pfam" id="PF14403"/>
    </source>
</evidence>
<dbReference type="EMBL" id="JACHMM010000001">
    <property type="protein sequence ID" value="MBB5788644.1"/>
    <property type="molecule type" value="Genomic_DNA"/>
</dbReference>
<dbReference type="Pfam" id="PF14403">
    <property type="entry name" value="CP_ATPgrasp_2"/>
    <property type="match status" value="1"/>
</dbReference>
<keyword evidence="4" id="KW-1185">Reference proteome</keyword>
<dbReference type="Gene3D" id="3.30.1490.270">
    <property type="match status" value="1"/>
</dbReference>
<name>A0A7W9GRE6_9ACTN</name>
<feature type="region of interest" description="Disordered" evidence="1">
    <location>
        <begin position="500"/>
        <end position="559"/>
    </location>
</feature>
<dbReference type="InterPro" id="IPR051680">
    <property type="entry name" value="ATP-dep_Glu-Cys_Ligase-2"/>
</dbReference>
<sequence length="559" mass="60067">MTDMLAGYRFGAAWDEVYTPDGTPRPTYGGMHEALTAAGPEVLSSLAAFLATVFRDQGITFDHEGVERPFPLDIVPRIITAAEWDVVERGVAQRVRALEAFLDDVYGSGLVFRDGVVPRQMVVSSEHFHRQAFGIRPPNGVRVHVSGIDLVRDEEGEFRVLEDNLRTPSGVSYVVENRRALARVLPELFGGHLVRPVAGYPARLLAALRAAAPPGAEDPTIVVLTPGVYNAAYSEHTLLARQMGVQLVEGRDLSVVGNEVRIRTTRGHQRVDVIYRRVDDEFLDPVQFRADSMVGSPGLLNAARAGNVTLANAVGNGVADDKLIYTYVPDLIRYYLSEEPVLRNVETWRLDTAENIAQVLSNLGDLVLKPVDGSGGKGIVIGPQATDDELATLREAVEANPRGYVAQRPVRLSTVPTLIGDQLAPRHVDLRPFAVNDGREVWVLPGGLTRVALPEGSLIVNSSQGGGSKDTWVLASPAAPTAAAEADTVAPGESSAVLAGSDLTEPEADLPAGAGAPGLGDHVDGRRPLAVPPDLGPSEPPREQQQQQQQLRRQGRDAC</sequence>
<dbReference type="PIRSF" id="PIRSF005522">
    <property type="entry name" value="UCP005522"/>
    <property type="match status" value="1"/>
</dbReference>
<dbReference type="PANTHER" id="PTHR34595:SF7">
    <property type="entry name" value="SLL1039 PROTEIN"/>
    <property type="match status" value="1"/>
</dbReference>
<feature type="compositionally biased region" description="Pro residues" evidence="1">
    <location>
        <begin position="530"/>
        <end position="539"/>
    </location>
</feature>
<comment type="caution">
    <text evidence="3">The sequence shown here is derived from an EMBL/GenBank/DDBJ whole genome shotgun (WGS) entry which is preliminary data.</text>
</comment>
<feature type="domain" description="Circularly permuted ATP-grasp type 2" evidence="2">
    <location>
        <begin position="76"/>
        <end position="452"/>
    </location>
</feature>
<evidence type="ECO:0000256" key="1">
    <source>
        <dbReference type="SAM" id="MobiDB-lite"/>
    </source>
</evidence>
<proteinExistence type="predicted"/>
<gene>
    <name evidence="3" type="ORF">HD601_003219</name>
</gene>
<accession>A0A7W9GRE6</accession>
<evidence type="ECO:0000313" key="4">
    <source>
        <dbReference type="Proteomes" id="UP000542813"/>
    </source>
</evidence>